<dbReference type="InterPro" id="IPR013105">
    <property type="entry name" value="TPR_2"/>
</dbReference>
<dbReference type="PROSITE" id="PS50293">
    <property type="entry name" value="TPR_REGION"/>
    <property type="match status" value="1"/>
</dbReference>
<evidence type="ECO:0000313" key="6">
    <source>
        <dbReference type="Proteomes" id="UP000310477"/>
    </source>
</evidence>
<comment type="caution">
    <text evidence="5">The sequence shown here is derived from an EMBL/GenBank/DDBJ whole genome shotgun (WGS) entry which is preliminary data.</text>
</comment>
<gene>
    <name evidence="5" type="ORF">FA045_17515</name>
</gene>
<dbReference type="PANTHER" id="PTHR11261">
    <property type="entry name" value="INTERPHOTORECEPTOR RETINOID-BINDING PROTEIN"/>
    <property type="match status" value="1"/>
</dbReference>
<dbReference type="EMBL" id="SWBO01000015">
    <property type="protein sequence ID" value="TKB96647.1"/>
    <property type="molecule type" value="Genomic_DNA"/>
</dbReference>
<dbReference type="InterPro" id="IPR005151">
    <property type="entry name" value="Tail-specific_protease"/>
</dbReference>
<dbReference type="SUPFAM" id="SSF52096">
    <property type="entry name" value="ClpP/crotonase"/>
    <property type="match status" value="1"/>
</dbReference>
<evidence type="ECO:0000256" key="3">
    <source>
        <dbReference type="PROSITE-ProRule" id="PRU00339"/>
    </source>
</evidence>
<feature type="repeat" description="TPR" evidence="3">
    <location>
        <begin position="395"/>
        <end position="428"/>
    </location>
</feature>
<keyword evidence="1" id="KW-0677">Repeat</keyword>
<reference evidence="5 6" key="1">
    <citation type="submission" date="2019-04" db="EMBL/GenBank/DDBJ databases">
        <title>Pedobacter sp. AR-2-6 sp. nov., isolated from Arctic soil.</title>
        <authorList>
            <person name="Dahal R.H."/>
            <person name="Kim D.-U."/>
        </authorList>
    </citation>
    <scope>NUCLEOTIDE SEQUENCE [LARGE SCALE GENOMIC DNA]</scope>
    <source>
        <strain evidence="5 6">AR-2-6</strain>
    </source>
</reference>
<dbReference type="InterPro" id="IPR029045">
    <property type="entry name" value="ClpP/crotonase-like_dom_sf"/>
</dbReference>
<sequence>MMVNTMFMKNIFHHFNLPISLLKIINTMKTYFKIMLLMIVIKSQAVVAQDNKNELPLKEKNAVVNSIKTHLQESYIDLDLAKKMIIELDKNSKKYDKIINPDDFSKTLTEDLQLVSKDLHLKVRYEPQRIAQEKLVVSEEMKIEAEKKTAKQMAEINYGFTEVKILDGNIGYLNLRLFADVKYAEETATATMNFLSNTNAIIIDLRTNGGGVPDMMQLLSSYFFNETPVLLSDFYERKTDTKTQLYSLAKVAGKRSTSKPIYILTSKQTFSAAEAFAYTLKYLGKATIVGEVTAGGANRTKRINLNDEFTISVPYIQAIHPVTKTNWEGKGVHPDIKTNEKTALVNAYVDAINKTAKGNKNTLLNKIGYAFLKEKSVENAIVVFEENARLFPDNANTWDSLGEAYFINNDKENALKAYKKALALDPNSESAKAMIQKLEIIK</sequence>
<dbReference type="SMART" id="SM00028">
    <property type="entry name" value="TPR"/>
    <property type="match status" value="2"/>
</dbReference>
<dbReference type="Gene3D" id="3.90.226.10">
    <property type="entry name" value="2-enoyl-CoA Hydratase, Chain A, domain 1"/>
    <property type="match status" value="1"/>
</dbReference>
<dbReference type="Pfam" id="PF03572">
    <property type="entry name" value="Peptidase_S41"/>
    <property type="match status" value="1"/>
</dbReference>
<keyword evidence="2 3" id="KW-0802">TPR repeat</keyword>
<dbReference type="InterPro" id="IPR011990">
    <property type="entry name" value="TPR-like_helical_dom_sf"/>
</dbReference>
<evidence type="ECO:0000259" key="4">
    <source>
        <dbReference type="SMART" id="SM00245"/>
    </source>
</evidence>
<dbReference type="PROSITE" id="PS50005">
    <property type="entry name" value="TPR"/>
    <property type="match status" value="2"/>
</dbReference>
<protein>
    <submittedName>
        <fullName evidence="5">Tetratricopeptide repeat protein</fullName>
    </submittedName>
</protein>
<dbReference type="Gene3D" id="1.25.40.10">
    <property type="entry name" value="Tetratricopeptide repeat domain"/>
    <property type="match status" value="1"/>
</dbReference>
<dbReference type="CDD" id="cd07563">
    <property type="entry name" value="Peptidase_S41_IRBP"/>
    <property type="match status" value="1"/>
</dbReference>
<dbReference type="SMART" id="SM00245">
    <property type="entry name" value="TSPc"/>
    <property type="match status" value="1"/>
</dbReference>
<name>A0A4U1BV54_9SPHI</name>
<dbReference type="AlphaFoldDB" id="A0A4U1BV54"/>
<dbReference type="SUPFAM" id="SSF48452">
    <property type="entry name" value="TPR-like"/>
    <property type="match status" value="1"/>
</dbReference>
<keyword evidence="6" id="KW-1185">Reference proteome</keyword>
<proteinExistence type="predicted"/>
<dbReference type="PANTHER" id="PTHR11261:SF3">
    <property type="entry name" value="RETINOL-BINDING PROTEIN 3"/>
    <property type="match status" value="1"/>
</dbReference>
<evidence type="ECO:0000256" key="2">
    <source>
        <dbReference type="ARBA" id="ARBA00022803"/>
    </source>
</evidence>
<dbReference type="Pfam" id="PF07719">
    <property type="entry name" value="TPR_2"/>
    <property type="match status" value="1"/>
</dbReference>
<organism evidence="5 6">
    <name type="scientific">Pedobacter cryotolerans</name>
    <dbReference type="NCBI Taxonomy" id="2571270"/>
    <lineage>
        <taxon>Bacteria</taxon>
        <taxon>Pseudomonadati</taxon>
        <taxon>Bacteroidota</taxon>
        <taxon>Sphingobacteriia</taxon>
        <taxon>Sphingobacteriales</taxon>
        <taxon>Sphingobacteriaceae</taxon>
        <taxon>Pedobacter</taxon>
    </lineage>
</organism>
<dbReference type="GO" id="GO:0008236">
    <property type="term" value="F:serine-type peptidase activity"/>
    <property type="evidence" value="ECO:0007669"/>
    <property type="project" value="InterPro"/>
</dbReference>
<evidence type="ECO:0000256" key="1">
    <source>
        <dbReference type="ARBA" id="ARBA00022737"/>
    </source>
</evidence>
<dbReference type="OrthoDB" id="6397760at2"/>
<dbReference type="GO" id="GO:0006508">
    <property type="term" value="P:proteolysis"/>
    <property type="evidence" value="ECO:0007669"/>
    <property type="project" value="InterPro"/>
</dbReference>
<dbReference type="InterPro" id="IPR019734">
    <property type="entry name" value="TPR_rpt"/>
</dbReference>
<dbReference type="Proteomes" id="UP000310477">
    <property type="component" value="Unassembled WGS sequence"/>
</dbReference>
<feature type="domain" description="Tail specific protease" evidence="4">
    <location>
        <begin position="142"/>
        <end position="339"/>
    </location>
</feature>
<dbReference type="Pfam" id="PF11918">
    <property type="entry name" value="Peptidase_S41_N"/>
    <property type="match status" value="1"/>
</dbReference>
<feature type="repeat" description="TPR" evidence="3">
    <location>
        <begin position="361"/>
        <end position="394"/>
    </location>
</feature>
<evidence type="ECO:0000313" key="5">
    <source>
        <dbReference type="EMBL" id="TKB96647.1"/>
    </source>
</evidence>
<accession>A0A4U1BV54</accession>
<dbReference type="Gene3D" id="3.30.750.44">
    <property type="match status" value="1"/>
</dbReference>